<proteinExistence type="predicted"/>
<dbReference type="RefSeq" id="XP_018708755.1">
    <property type="nucleotide sequence ID" value="XM_018844305.1"/>
</dbReference>
<dbReference type="PROSITE" id="PS50213">
    <property type="entry name" value="FAS1"/>
    <property type="match status" value="2"/>
</dbReference>
<dbReference type="EMBL" id="AZHB01000001">
    <property type="protein sequence ID" value="OAA73797.1"/>
    <property type="molecule type" value="Genomic_DNA"/>
</dbReference>
<gene>
    <name evidence="3" type="ORF">ISF_00698</name>
</gene>
<keyword evidence="4" id="KW-1185">Reference proteome</keyword>
<evidence type="ECO:0000256" key="1">
    <source>
        <dbReference type="SAM" id="SignalP"/>
    </source>
</evidence>
<dbReference type="PANTHER" id="PTHR10900">
    <property type="entry name" value="PERIOSTIN-RELATED"/>
    <property type="match status" value="1"/>
</dbReference>
<dbReference type="InterPro" id="IPR050904">
    <property type="entry name" value="Adhesion/Biosynth-related"/>
</dbReference>
<name>A0A168EH48_CORFA</name>
<dbReference type="Proteomes" id="UP000076744">
    <property type="component" value="Unassembled WGS sequence"/>
</dbReference>
<dbReference type="Pfam" id="PF02469">
    <property type="entry name" value="Fasciclin"/>
    <property type="match status" value="2"/>
</dbReference>
<dbReference type="InterPro" id="IPR036378">
    <property type="entry name" value="FAS1_dom_sf"/>
</dbReference>
<dbReference type="SMART" id="SM00554">
    <property type="entry name" value="FAS1"/>
    <property type="match status" value="2"/>
</dbReference>
<protein>
    <submittedName>
        <fullName evidence="3">Fasciclin domain family protein</fullName>
    </submittedName>
</protein>
<feature type="chain" id="PRO_5007896469" evidence="1">
    <location>
        <begin position="18"/>
        <end position="435"/>
    </location>
</feature>
<feature type="domain" description="FAS1" evidence="2">
    <location>
        <begin position="231"/>
        <end position="396"/>
    </location>
</feature>
<dbReference type="Gene3D" id="2.30.180.10">
    <property type="entry name" value="FAS1 domain"/>
    <property type="match status" value="2"/>
</dbReference>
<sequence length="435" mass="46662">MKLSTIVLSLCATGAAATPPNKAHHNDERPASSSGSVLPWWQGIASLEPIPSALVAAGEAIRHSTVDAAVSATRQIRDQALEALSSLDRPKHPKTKLTTVYQTLQQLPGAGNFTKLLDDFPDLVDALNGTSDDGGEHTLFLPLDDAFDKIPDKFKHPSHEALGKFLHYHVVPGTKRAVDVLTSYTLESEAVERGLGGEHQRIRVGASLAGVTLNGYAKIKAVDIKATNGVIHVISDVLAPPPPLGPILTFFPAYFSTLLLAYEVTDFIKFVHGQHIAGSTFFAPNNDAFKSLGPKANAFLFNTKKGVKYLDAILKYTIAPNATVYSDAFYDKRTAAAAPPHQDHYTLETFLPGASLGVDIATVFGFRVINVNGFTGVKFHDAVGSNGVIHVVDKVILPPHNGKHVETADISVDNLTDILAPYVSLGPEDAAWEEL</sequence>
<accession>A0A168EH48</accession>
<evidence type="ECO:0000313" key="3">
    <source>
        <dbReference type="EMBL" id="OAA73797.1"/>
    </source>
</evidence>
<dbReference type="InterPro" id="IPR000782">
    <property type="entry name" value="FAS1_domain"/>
</dbReference>
<dbReference type="GeneID" id="30016990"/>
<dbReference type="PANTHER" id="PTHR10900:SF125">
    <property type="entry name" value="FAS1 DOMAIN-CONTAINING PROTEIN YLR001C"/>
    <property type="match status" value="1"/>
</dbReference>
<evidence type="ECO:0000259" key="2">
    <source>
        <dbReference type="PROSITE" id="PS50213"/>
    </source>
</evidence>
<feature type="domain" description="FAS1" evidence="2">
    <location>
        <begin position="97"/>
        <end position="238"/>
    </location>
</feature>
<comment type="caution">
    <text evidence="3">The sequence shown here is derived from an EMBL/GenBank/DDBJ whole genome shotgun (WGS) entry which is preliminary data.</text>
</comment>
<dbReference type="AlphaFoldDB" id="A0A168EH48"/>
<keyword evidence="1" id="KW-0732">Signal</keyword>
<evidence type="ECO:0000313" key="4">
    <source>
        <dbReference type="Proteomes" id="UP000076744"/>
    </source>
</evidence>
<feature type="signal peptide" evidence="1">
    <location>
        <begin position="1"/>
        <end position="17"/>
    </location>
</feature>
<reference evidence="3 4" key="1">
    <citation type="journal article" date="2016" name="Genome Biol. Evol.">
        <title>Divergent and convergent evolution of fungal pathogenicity.</title>
        <authorList>
            <person name="Shang Y."/>
            <person name="Xiao G."/>
            <person name="Zheng P."/>
            <person name="Cen K."/>
            <person name="Zhan S."/>
            <person name="Wang C."/>
        </authorList>
    </citation>
    <scope>NUCLEOTIDE SEQUENCE [LARGE SCALE GENOMIC DNA]</scope>
    <source>
        <strain evidence="3 4">ARSEF 2679</strain>
    </source>
</reference>
<organism evidence="3 4">
    <name type="scientific">Cordyceps fumosorosea (strain ARSEF 2679)</name>
    <name type="common">Isaria fumosorosea</name>
    <dbReference type="NCBI Taxonomy" id="1081104"/>
    <lineage>
        <taxon>Eukaryota</taxon>
        <taxon>Fungi</taxon>
        <taxon>Dikarya</taxon>
        <taxon>Ascomycota</taxon>
        <taxon>Pezizomycotina</taxon>
        <taxon>Sordariomycetes</taxon>
        <taxon>Hypocreomycetidae</taxon>
        <taxon>Hypocreales</taxon>
        <taxon>Cordycipitaceae</taxon>
        <taxon>Cordyceps</taxon>
    </lineage>
</organism>
<dbReference type="STRING" id="1081104.A0A168EH48"/>
<dbReference type="SUPFAM" id="SSF82153">
    <property type="entry name" value="FAS1 domain"/>
    <property type="match status" value="2"/>
</dbReference>
<dbReference type="OrthoDB" id="7700931at2759"/>